<keyword evidence="6" id="KW-0378">Hydrolase</keyword>
<keyword evidence="7" id="KW-0862">Zinc</keyword>
<dbReference type="AlphaFoldDB" id="A0A3M7L5M0"/>
<evidence type="ECO:0000256" key="1">
    <source>
        <dbReference type="ARBA" id="ARBA00001947"/>
    </source>
</evidence>
<dbReference type="Proteomes" id="UP000267524">
    <property type="component" value="Unassembled WGS sequence"/>
</dbReference>
<dbReference type="EMBL" id="QWIV01000015">
    <property type="protein sequence ID" value="RMZ58003.1"/>
    <property type="molecule type" value="Genomic_DNA"/>
</dbReference>
<evidence type="ECO:0000256" key="10">
    <source>
        <dbReference type="ARBA" id="ARBA00023136"/>
    </source>
</evidence>
<evidence type="ECO:0000256" key="3">
    <source>
        <dbReference type="ARBA" id="ARBA00022670"/>
    </source>
</evidence>
<keyword evidence="2" id="KW-1003">Cell membrane</keyword>
<sequence length="692" mass="81196">MYYCKKFIMYIQVSQDFKQKSKTAVFSITVFIIVYLLIFLFTIALAVSCIAGGIALIAAKPMFLTIMLGLGLAGTGLFVFYFIIKFLFKKHINDRSHLTEIRRTDEPELFKMIDEIVQEAETNFPKKIYLSYDVNASVFYDSSFWSMFLPIQKNLTIGMGLINTTTTQELKAILAHEFGHFSQRSMKVGSYVYNVNQIIFNLVNDDQSYRNSVEKWASVSGYFSLFAALALFITGKIQWILTKMYSFVNIRHMALSREMEFHADEVAAHIAGSIALEESLLRLELAHNSYQKVLNFYDAKFSQNQSSRNIYREQFFVMSFLATQNDVQSKYDLPNVKLSESGLFNKSKLVIEDQWASHPSHEERIAKLRNLNITKEANNTPAKNIFRDFEKTEEKITAKIFSQVKYQAGKTDLEFETFKSEFETQYQRDSFDKVFNAYYDNKNPDFKVTETPVDKGITFETLFGKEKVEMVYSLIALENDKNTLESISKKELDLKTFDYDGKKYKAKETKDLIPKVEESIANIKEEIYQNDLNIYNYFIHLSENQNRKPAFVNQYKVLGEYDIQYDEKYKLYIDLANATAFLSNRTSFEQINKNFLNLKSFETQLKKELIAYYQNPLFTTDISEQDLKDLQYYTEQEHLYFNQNEYLHTNLNLLMKAINYLPYFLHRKYFMMKKELLTLMKELEEQHTIEKS</sequence>
<keyword evidence="10 11" id="KW-0472">Membrane</keyword>
<evidence type="ECO:0000256" key="2">
    <source>
        <dbReference type="ARBA" id="ARBA00022475"/>
    </source>
</evidence>
<gene>
    <name evidence="13" type="ORF">D1632_17025</name>
</gene>
<keyword evidence="9" id="KW-0482">Metalloprotease</keyword>
<keyword evidence="4 11" id="KW-0812">Transmembrane</keyword>
<keyword evidence="5" id="KW-0479">Metal-binding</keyword>
<evidence type="ECO:0000256" key="9">
    <source>
        <dbReference type="ARBA" id="ARBA00023049"/>
    </source>
</evidence>
<feature type="domain" description="Peptidase M48" evidence="12">
    <location>
        <begin position="107"/>
        <end position="370"/>
    </location>
</feature>
<dbReference type="GO" id="GO:0046872">
    <property type="term" value="F:metal ion binding"/>
    <property type="evidence" value="ECO:0007669"/>
    <property type="project" value="UniProtKB-KW"/>
</dbReference>
<evidence type="ECO:0000313" key="14">
    <source>
        <dbReference type="Proteomes" id="UP000267524"/>
    </source>
</evidence>
<keyword evidence="3" id="KW-0645">Protease</keyword>
<dbReference type="PANTHER" id="PTHR43221:SF2">
    <property type="entry name" value="PROTEASE HTPX HOMOLOG"/>
    <property type="match status" value="1"/>
</dbReference>
<evidence type="ECO:0000256" key="4">
    <source>
        <dbReference type="ARBA" id="ARBA00022692"/>
    </source>
</evidence>
<dbReference type="GO" id="GO:0006508">
    <property type="term" value="P:proteolysis"/>
    <property type="evidence" value="ECO:0007669"/>
    <property type="project" value="UniProtKB-KW"/>
</dbReference>
<dbReference type="CDD" id="cd07328">
    <property type="entry name" value="M48_Ste24p_like"/>
    <property type="match status" value="1"/>
</dbReference>
<evidence type="ECO:0000256" key="6">
    <source>
        <dbReference type="ARBA" id="ARBA00022801"/>
    </source>
</evidence>
<dbReference type="PANTHER" id="PTHR43221">
    <property type="entry name" value="PROTEASE HTPX"/>
    <property type="match status" value="1"/>
</dbReference>
<organism evidence="13 14">
    <name type="scientific">Chryseobacterium nematophagum</name>
    <dbReference type="NCBI Taxonomy" id="2305228"/>
    <lineage>
        <taxon>Bacteria</taxon>
        <taxon>Pseudomonadati</taxon>
        <taxon>Bacteroidota</taxon>
        <taxon>Flavobacteriia</taxon>
        <taxon>Flavobacteriales</taxon>
        <taxon>Weeksellaceae</taxon>
        <taxon>Chryseobacterium group</taxon>
        <taxon>Chryseobacterium</taxon>
    </lineage>
</organism>
<dbReference type="GO" id="GO:0004222">
    <property type="term" value="F:metalloendopeptidase activity"/>
    <property type="evidence" value="ECO:0007669"/>
    <property type="project" value="InterPro"/>
</dbReference>
<name>A0A3M7L5M0_9FLAO</name>
<reference evidence="13 14" key="1">
    <citation type="submission" date="2018-08" db="EMBL/GenBank/DDBJ databases">
        <title>Chryseobacterium nematophagum: a novel matrix digesting pathogen of nematodes.</title>
        <authorList>
            <person name="Page A."/>
            <person name="Roberts M."/>
            <person name="Felix M.-A."/>
            <person name="Weir W."/>
        </authorList>
    </citation>
    <scope>NUCLEOTIDE SEQUENCE [LARGE SCALE GENOMIC DNA]</scope>
    <source>
        <strain evidence="13 14">JUb275</strain>
    </source>
</reference>
<feature type="transmembrane region" description="Helical" evidence="11">
    <location>
        <begin position="24"/>
        <end position="57"/>
    </location>
</feature>
<evidence type="ECO:0000313" key="13">
    <source>
        <dbReference type="EMBL" id="RMZ58003.1"/>
    </source>
</evidence>
<keyword evidence="8 11" id="KW-1133">Transmembrane helix</keyword>
<evidence type="ECO:0000256" key="11">
    <source>
        <dbReference type="SAM" id="Phobius"/>
    </source>
</evidence>
<protein>
    <recommendedName>
        <fullName evidence="12">Peptidase M48 domain-containing protein</fullName>
    </recommendedName>
</protein>
<keyword evidence="14" id="KW-1185">Reference proteome</keyword>
<comment type="caution">
    <text evidence="13">The sequence shown here is derived from an EMBL/GenBank/DDBJ whole genome shotgun (WGS) entry which is preliminary data.</text>
</comment>
<feature type="transmembrane region" description="Helical" evidence="11">
    <location>
        <begin position="219"/>
        <end position="241"/>
    </location>
</feature>
<evidence type="ECO:0000259" key="12">
    <source>
        <dbReference type="Pfam" id="PF01435"/>
    </source>
</evidence>
<proteinExistence type="predicted"/>
<dbReference type="InterPro" id="IPR001915">
    <property type="entry name" value="Peptidase_M48"/>
</dbReference>
<accession>A0A3M7L5M0</accession>
<comment type="cofactor">
    <cofactor evidence="1">
        <name>Zn(2+)</name>
        <dbReference type="ChEBI" id="CHEBI:29105"/>
    </cofactor>
</comment>
<dbReference type="Pfam" id="PF01435">
    <property type="entry name" value="Peptidase_M48"/>
    <property type="match status" value="1"/>
</dbReference>
<evidence type="ECO:0000256" key="8">
    <source>
        <dbReference type="ARBA" id="ARBA00022989"/>
    </source>
</evidence>
<dbReference type="Gene3D" id="3.30.2010.10">
    <property type="entry name" value="Metalloproteases ('zincins'), catalytic domain"/>
    <property type="match status" value="1"/>
</dbReference>
<dbReference type="InterPro" id="IPR050083">
    <property type="entry name" value="HtpX_protease"/>
</dbReference>
<feature type="transmembrane region" description="Helical" evidence="11">
    <location>
        <begin position="63"/>
        <end position="88"/>
    </location>
</feature>
<evidence type="ECO:0000256" key="7">
    <source>
        <dbReference type="ARBA" id="ARBA00022833"/>
    </source>
</evidence>
<evidence type="ECO:0000256" key="5">
    <source>
        <dbReference type="ARBA" id="ARBA00022723"/>
    </source>
</evidence>